<dbReference type="SUPFAM" id="SSF69593">
    <property type="entry name" value="Glycerol-3-phosphate (1)-acyltransferase"/>
    <property type="match status" value="1"/>
</dbReference>
<feature type="compositionally biased region" description="Basic and acidic residues" evidence="3">
    <location>
        <begin position="230"/>
        <end position="239"/>
    </location>
</feature>
<organism evidence="5 6">
    <name type="scientific">Pedococcus dokdonensis</name>
    <dbReference type="NCBI Taxonomy" id="443156"/>
    <lineage>
        <taxon>Bacteria</taxon>
        <taxon>Bacillati</taxon>
        <taxon>Actinomycetota</taxon>
        <taxon>Actinomycetes</taxon>
        <taxon>Micrococcales</taxon>
        <taxon>Intrasporangiaceae</taxon>
        <taxon>Pedococcus</taxon>
    </lineage>
</organism>
<dbReference type="PANTHER" id="PTHR10434:SF55">
    <property type="entry name" value="POSSIBLE ACYLTRANSFERASE"/>
    <property type="match status" value="1"/>
</dbReference>
<dbReference type="CDD" id="cd07989">
    <property type="entry name" value="LPLAT_AGPAT-like"/>
    <property type="match status" value="1"/>
</dbReference>
<dbReference type="RefSeq" id="WP_331712517.1">
    <property type="nucleotide sequence ID" value="NZ_LT629711.1"/>
</dbReference>
<dbReference type="SMART" id="SM00563">
    <property type="entry name" value="PlsC"/>
    <property type="match status" value="1"/>
</dbReference>
<dbReference type="GO" id="GO:0006654">
    <property type="term" value="P:phosphatidic acid biosynthetic process"/>
    <property type="evidence" value="ECO:0007669"/>
    <property type="project" value="TreeGrafter"/>
</dbReference>
<keyword evidence="1 5" id="KW-0808">Transferase</keyword>
<dbReference type="InterPro" id="IPR002123">
    <property type="entry name" value="Plipid/glycerol_acylTrfase"/>
</dbReference>
<feature type="domain" description="Phospholipid/glycerol acyltransferase" evidence="4">
    <location>
        <begin position="44"/>
        <end position="162"/>
    </location>
</feature>
<accession>A0A1H0LNF2</accession>
<dbReference type="GO" id="GO:0003841">
    <property type="term" value="F:1-acylglycerol-3-phosphate O-acyltransferase activity"/>
    <property type="evidence" value="ECO:0007669"/>
    <property type="project" value="TreeGrafter"/>
</dbReference>
<keyword evidence="2 5" id="KW-0012">Acyltransferase</keyword>
<dbReference type="GO" id="GO:0005886">
    <property type="term" value="C:plasma membrane"/>
    <property type="evidence" value="ECO:0007669"/>
    <property type="project" value="TreeGrafter"/>
</dbReference>
<evidence type="ECO:0000256" key="1">
    <source>
        <dbReference type="ARBA" id="ARBA00022679"/>
    </source>
</evidence>
<dbReference type="PANTHER" id="PTHR10434">
    <property type="entry name" value="1-ACYL-SN-GLYCEROL-3-PHOSPHATE ACYLTRANSFERASE"/>
    <property type="match status" value="1"/>
</dbReference>
<dbReference type="STRING" id="443156.SAMN04489867_0349"/>
<evidence type="ECO:0000259" key="4">
    <source>
        <dbReference type="SMART" id="SM00563"/>
    </source>
</evidence>
<evidence type="ECO:0000313" key="5">
    <source>
        <dbReference type="EMBL" id="SDO69738.1"/>
    </source>
</evidence>
<proteinExistence type="predicted"/>
<evidence type="ECO:0000256" key="3">
    <source>
        <dbReference type="SAM" id="MobiDB-lite"/>
    </source>
</evidence>
<dbReference type="Pfam" id="PF01553">
    <property type="entry name" value="Acyltransferase"/>
    <property type="match status" value="1"/>
</dbReference>
<evidence type="ECO:0000256" key="2">
    <source>
        <dbReference type="ARBA" id="ARBA00023315"/>
    </source>
</evidence>
<protein>
    <submittedName>
        <fullName evidence="5">1-acyl-sn-glycerol-3-phosphate acyltransferases</fullName>
    </submittedName>
</protein>
<reference evidence="6" key="1">
    <citation type="submission" date="2016-10" db="EMBL/GenBank/DDBJ databases">
        <authorList>
            <person name="Varghese N."/>
            <person name="Submissions S."/>
        </authorList>
    </citation>
    <scope>NUCLEOTIDE SEQUENCE [LARGE SCALE GENOMIC DNA]</scope>
    <source>
        <strain evidence="6">DSM 22329</strain>
    </source>
</reference>
<feature type="region of interest" description="Disordered" evidence="3">
    <location>
        <begin position="226"/>
        <end position="253"/>
    </location>
</feature>
<evidence type="ECO:0000313" key="6">
    <source>
        <dbReference type="Proteomes" id="UP000199077"/>
    </source>
</evidence>
<gene>
    <name evidence="5" type="ORF">SAMN04489867_0349</name>
</gene>
<keyword evidence="6" id="KW-1185">Reference proteome</keyword>
<dbReference type="EMBL" id="LT629711">
    <property type="protein sequence ID" value="SDO69738.1"/>
    <property type="molecule type" value="Genomic_DNA"/>
</dbReference>
<dbReference type="Proteomes" id="UP000199077">
    <property type="component" value="Chromosome I"/>
</dbReference>
<sequence length="253" mass="27483">MSARGARALPFAYRFAVAILRPVLMVLTKRDWRGAHHLPAQGGFVAAPNHLSYVDPLSFAHFLVDNGHPPFFLGKEGVFRIPVVGAILRGAEQIPVYRNTGQAADAFRAAVAAVESGKCVAVYPEGTLTRDPDIWPMVGKTGAARIALATRCPVIPVAQWGPQDMLAPYAKRLRIFPRKTMHITAGPPVDLSDLYDQPVTGALLRQATDRIMAAITTELETIRGAQAPAERFDSRKHGLPETGKFRRTQGDGA</sequence>
<dbReference type="AlphaFoldDB" id="A0A1H0LNF2"/>
<name>A0A1H0LNF2_9MICO</name>